<evidence type="ECO:0000256" key="1">
    <source>
        <dbReference type="SAM" id="Phobius"/>
    </source>
</evidence>
<gene>
    <name evidence="2" type="ORF">CLUP02_12729</name>
</gene>
<dbReference type="AlphaFoldDB" id="A0A9Q8T2T0"/>
<dbReference type="GO" id="GO:0031505">
    <property type="term" value="P:fungal-type cell wall organization"/>
    <property type="evidence" value="ECO:0007669"/>
    <property type="project" value="TreeGrafter"/>
</dbReference>
<keyword evidence="3" id="KW-1185">Reference proteome</keyword>
<keyword evidence="1" id="KW-1133">Transmembrane helix</keyword>
<dbReference type="GeneID" id="73346702"/>
<reference evidence="2" key="1">
    <citation type="journal article" date="2021" name="Mol. Plant Microbe Interact.">
        <title>Complete Genome Sequence of the Plant-Pathogenic Fungus Colletotrichum lupini.</title>
        <authorList>
            <person name="Baroncelli R."/>
            <person name="Pensec F."/>
            <person name="Da Lio D."/>
            <person name="Boufleur T."/>
            <person name="Vicente I."/>
            <person name="Sarrocco S."/>
            <person name="Picot A."/>
            <person name="Baraldi E."/>
            <person name="Sukno S."/>
            <person name="Thon M."/>
            <person name="Le Floch G."/>
        </authorList>
    </citation>
    <scope>NUCLEOTIDE SEQUENCE</scope>
    <source>
        <strain evidence="2">IMI 504893</strain>
    </source>
</reference>
<dbReference type="GO" id="GO:0051285">
    <property type="term" value="C:cell cortex of cell tip"/>
    <property type="evidence" value="ECO:0007669"/>
    <property type="project" value="TreeGrafter"/>
</dbReference>
<dbReference type="PANTHER" id="PTHR28019">
    <property type="entry name" value="CELL MEMBRANE PROTEIN YLR413W-RELATED"/>
    <property type="match status" value="1"/>
</dbReference>
<sequence>MLGIGGRLSAIVPIIASAVAVALSIVLLAAGTNTSNGGNNYWLSLNTSKIGQDIVQIKAANNTNGGNGGGSIIPGIPAPNDPTGITEGLGSVLGGLLGNLTNAVGDGVSDIQGQLVGNLTQLLGVKDNYRLYLTKMCEATYANDNDPNSKVTFDKCESYDNTGAGMFSLLYQQSAHVRKIFVLTRKSLGLRNITNSIPSSFVVGTANVSVPLVAAMAGTLDQVVDLASGGAKAMMALLAIGTISTGIVLLATLPILIVGFMRVLVLVSLVFSMLGAFVLPSFAIVTTSLIYGGKSMLNKSMAAFGMQIQTGGPFVAMAWVAAVASMAAASYWFIVWFVSFRRTAFSRRKRTENEIGNWRGIFREVKGDMLHTEKVEVLHYVY</sequence>
<feature type="transmembrane region" description="Helical" evidence="1">
    <location>
        <begin position="193"/>
        <end position="214"/>
    </location>
</feature>
<dbReference type="RefSeq" id="XP_049148838.1">
    <property type="nucleotide sequence ID" value="XM_049291692.1"/>
</dbReference>
<evidence type="ECO:0008006" key="4">
    <source>
        <dbReference type="Google" id="ProtNLM"/>
    </source>
</evidence>
<feature type="transmembrane region" description="Helical" evidence="1">
    <location>
        <begin position="6"/>
        <end position="30"/>
    </location>
</feature>
<dbReference type="GO" id="GO:0005886">
    <property type="term" value="C:plasma membrane"/>
    <property type="evidence" value="ECO:0007669"/>
    <property type="project" value="InterPro"/>
</dbReference>
<accession>A0A9Q8T2T0</accession>
<name>A0A9Q8T2T0_9PEZI</name>
<keyword evidence="1" id="KW-0472">Membrane</keyword>
<protein>
    <recommendedName>
        <fullName evidence="4">Sur7 protein</fullName>
    </recommendedName>
</protein>
<dbReference type="KEGG" id="clup:CLUP02_12729"/>
<dbReference type="Pfam" id="PF06687">
    <property type="entry name" value="SUR7"/>
    <property type="match status" value="1"/>
</dbReference>
<organism evidence="2 3">
    <name type="scientific">Colletotrichum lupini</name>
    <dbReference type="NCBI Taxonomy" id="145971"/>
    <lineage>
        <taxon>Eukaryota</taxon>
        <taxon>Fungi</taxon>
        <taxon>Dikarya</taxon>
        <taxon>Ascomycota</taxon>
        <taxon>Pezizomycotina</taxon>
        <taxon>Sordariomycetes</taxon>
        <taxon>Hypocreomycetidae</taxon>
        <taxon>Glomerellales</taxon>
        <taxon>Glomerellaceae</taxon>
        <taxon>Colletotrichum</taxon>
        <taxon>Colletotrichum acutatum species complex</taxon>
    </lineage>
</organism>
<feature type="transmembrane region" description="Helical" evidence="1">
    <location>
        <begin position="234"/>
        <end position="256"/>
    </location>
</feature>
<dbReference type="PANTHER" id="PTHR28019:SF2">
    <property type="entry name" value="CELL MEMBRANE PROTEIN YLR413W-RELATED"/>
    <property type="match status" value="1"/>
</dbReference>
<evidence type="ECO:0000313" key="2">
    <source>
        <dbReference type="EMBL" id="UQC87227.1"/>
    </source>
</evidence>
<dbReference type="InterPro" id="IPR009571">
    <property type="entry name" value="SUR7/Rim9-like_fungi"/>
</dbReference>
<proteinExistence type="predicted"/>
<dbReference type="EMBL" id="CP019478">
    <property type="protein sequence ID" value="UQC87227.1"/>
    <property type="molecule type" value="Genomic_DNA"/>
</dbReference>
<feature type="transmembrane region" description="Helical" evidence="1">
    <location>
        <begin position="263"/>
        <end position="291"/>
    </location>
</feature>
<dbReference type="InterPro" id="IPR052413">
    <property type="entry name" value="SUR7_domain"/>
</dbReference>
<feature type="transmembrane region" description="Helical" evidence="1">
    <location>
        <begin position="316"/>
        <end position="340"/>
    </location>
</feature>
<keyword evidence="1" id="KW-0812">Transmembrane</keyword>
<dbReference type="Proteomes" id="UP000830671">
    <property type="component" value="Chromosome 6"/>
</dbReference>
<evidence type="ECO:0000313" key="3">
    <source>
        <dbReference type="Proteomes" id="UP000830671"/>
    </source>
</evidence>